<evidence type="ECO:0000313" key="1">
    <source>
        <dbReference type="EMBL" id="MBV7276836.1"/>
    </source>
</evidence>
<comment type="caution">
    <text evidence="1">The sequence shown here is derived from an EMBL/GenBank/DDBJ whole genome shotgun (WGS) entry which is preliminary data.</text>
</comment>
<reference evidence="1" key="1">
    <citation type="submission" date="2020-12" db="EMBL/GenBank/DDBJ databases">
        <title>Clostridium thailandense sp. nov., a novel acetogenic bacterium isolated from peat land soil in Thailand.</title>
        <authorList>
            <person name="Chaikitkaew S."/>
            <person name="Birkeland N.K."/>
        </authorList>
    </citation>
    <scope>NUCLEOTIDE SEQUENCE</scope>
    <source>
        <strain evidence="1">PL3</strain>
    </source>
</reference>
<proteinExistence type="predicted"/>
<dbReference type="RefSeq" id="WP_218323916.1">
    <property type="nucleotide sequence ID" value="NZ_JAEEGC010000212.1"/>
</dbReference>
<organism evidence="1 2">
    <name type="scientific">Clostridium thailandense</name>
    <dbReference type="NCBI Taxonomy" id="2794346"/>
    <lineage>
        <taxon>Bacteria</taxon>
        <taxon>Bacillati</taxon>
        <taxon>Bacillota</taxon>
        <taxon>Clostridia</taxon>
        <taxon>Eubacteriales</taxon>
        <taxon>Clostridiaceae</taxon>
        <taxon>Clostridium</taxon>
    </lineage>
</organism>
<dbReference type="AlphaFoldDB" id="A0A949U019"/>
<sequence length="84" mass="9975">MILSRNEAWLLATGSSFDKEDIRIKLNEALVLSSDKKVKNIYYIADIEEAKELYRNYKKTYRRRLGIFKDEFIDNTLIVQLTQI</sequence>
<keyword evidence="2" id="KW-1185">Reference proteome</keyword>
<gene>
    <name evidence="1" type="ORF">I6U48_28605</name>
</gene>
<dbReference type="Proteomes" id="UP000694308">
    <property type="component" value="Unassembled WGS sequence"/>
</dbReference>
<protein>
    <submittedName>
        <fullName evidence="1">Uncharacterized protein</fullName>
    </submittedName>
</protein>
<dbReference type="EMBL" id="JAEEGC010000212">
    <property type="protein sequence ID" value="MBV7276836.1"/>
    <property type="molecule type" value="Genomic_DNA"/>
</dbReference>
<evidence type="ECO:0000313" key="2">
    <source>
        <dbReference type="Proteomes" id="UP000694308"/>
    </source>
</evidence>
<name>A0A949U019_9CLOT</name>
<accession>A0A949U019</accession>